<reference evidence="1" key="1">
    <citation type="submission" date="2020-05" db="EMBL/GenBank/DDBJ databases">
        <title>Mycena genomes resolve the evolution of fungal bioluminescence.</title>
        <authorList>
            <person name="Tsai I.J."/>
        </authorList>
    </citation>
    <scope>NUCLEOTIDE SEQUENCE</scope>
    <source>
        <strain evidence="1">110903Hualien_Pintung</strain>
    </source>
</reference>
<protein>
    <submittedName>
        <fullName evidence="1">Uncharacterized protein</fullName>
    </submittedName>
</protein>
<keyword evidence="2" id="KW-1185">Reference proteome</keyword>
<gene>
    <name evidence="1" type="ORF">HMN09_00961100</name>
</gene>
<dbReference type="EMBL" id="JACAZE010000014">
    <property type="protein sequence ID" value="KAF7299559.1"/>
    <property type="molecule type" value="Genomic_DNA"/>
</dbReference>
<dbReference type="OrthoDB" id="3017424at2759"/>
<evidence type="ECO:0000313" key="1">
    <source>
        <dbReference type="EMBL" id="KAF7299559.1"/>
    </source>
</evidence>
<accession>A0A8H6W539</accession>
<dbReference type="AlphaFoldDB" id="A0A8H6W539"/>
<name>A0A8H6W539_MYCCL</name>
<comment type="caution">
    <text evidence="1">The sequence shown here is derived from an EMBL/GenBank/DDBJ whole genome shotgun (WGS) entry which is preliminary data.</text>
</comment>
<organism evidence="1 2">
    <name type="scientific">Mycena chlorophos</name>
    <name type="common">Agaric fungus</name>
    <name type="synonym">Agaricus chlorophos</name>
    <dbReference type="NCBI Taxonomy" id="658473"/>
    <lineage>
        <taxon>Eukaryota</taxon>
        <taxon>Fungi</taxon>
        <taxon>Dikarya</taxon>
        <taxon>Basidiomycota</taxon>
        <taxon>Agaricomycotina</taxon>
        <taxon>Agaricomycetes</taxon>
        <taxon>Agaricomycetidae</taxon>
        <taxon>Agaricales</taxon>
        <taxon>Marasmiineae</taxon>
        <taxon>Mycenaceae</taxon>
        <taxon>Mycena</taxon>
    </lineage>
</organism>
<evidence type="ECO:0000313" key="2">
    <source>
        <dbReference type="Proteomes" id="UP000613580"/>
    </source>
</evidence>
<proteinExistence type="predicted"/>
<dbReference type="Proteomes" id="UP000613580">
    <property type="component" value="Unassembled WGS sequence"/>
</dbReference>
<sequence length="380" mass="42645">MPVLPPELEAYIIVNHVEDRASLRACALVCSRLCYWAQSRLFAAITTYFDWGCKLSWAQRAKRLIGILDKSPHLLLHVRSLVVMECSPALLVVLATQAWKALDSLELQMIPHPSEEVVLNMERLISGPPLQALRLEFDDESWNSLYFSRILAHCSATLANLDISNCSGSTNDPPLPLPSTVNTGVRRAHIQRLRLIGSSAAVAALDADILPLDFTHLHEVVYSESPHPSLHSLLRRSKAHLSLKVDPKDPTLTSFDFSLPMLHTLECAFTASTAWNIIPRIPHTNCLTTLTLTTSISEWDEFPYPHQNIGEQLDNQLVEHFHCLRVVRVEVKPPNTQFRTPFFEEEITTTELILAIQQALPKLTNAGMVSIIFHGWFSSA</sequence>